<evidence type="ECO:0000313" key="3">
    <source>
        <dbReference type="Proteomes" id="UP001152797"/>
    </source>
</evidence>
<feature type="non-terminal residue" evidence="1">
    <location>
        <position position="1"/>
    </location>
</feature>
<evidence type="ECO:0000313" key="1">
    <source>
        <dbReference type="EMBL" id="CAI3987028.1"/>
    </source>
</evidence>
<reference evidence="2 3" key="2">
    <citation type="submission" date="2024-05" db="EMBL/GenBank/DDBJ databases">
        <authorList>
            <person name="Chen Y."/>
            <person name="Shah S."/>
            <person name="Dougan E. K."/>
            <person name="Thang M."/>
            <person name="Chan C."/>
        </authorList>
    </citation>
    <scope>NUCLEOTIDE SEQUENCE [LARGE SCALE GENOMIC DNA]</scope>
</reference>
<sequence length="267" mass="29968">QELALPGFFSFCPQFCDCSGGLTESQWCWDAFGQELQSLTLMEALYFMRNLAVQVVEKIALMPQVLRSDFNWAAALPPELPVDAAKVMCGRSGDHISVIYLSEPVARVSDETLEALCQAVKAVPFIPRNSDEMAPEGRVWVGGLMGDALMTQIMENWAQWQRWPGLPDSLADVERICELLRPTSEMFGFNSSSSAYKPRTHCYHAMGTYGQHDCVFSVVLRFKIKEDVLDFARACGDFLGHKMCCDLRHISSDCDSLRNEVVEAFNE</sequence>
<comment type="caution">
    <text evidence="1">The sequence shown here is derived from an EMBL/GenBank/DDBJ whole genome shotgun (WGS) entry which is preliminary data.</text>
</comment>
<dbReference type="EMBL" id="CAMXCT020001126">
    <property type="protein sequence ID" value="CAL1140403.1"/>
    <property type="molecule type" value="Genomic_DNA"/>
</dbReference>
<gene>
    <name evidence="1" type="ORF">C1SCF055_LOCUS14335</name>
</gene>
<accession>A0A9P1C9C5</accession>
<dbReference type="EMBL" id="CAMXCT010001126">
    <property type="protein sequence ID" value="CAI3987028.1"/>
    <property type="molecule type" value="Genomic_DNA"/>
</dbReference>
<keyword evidence="3" id="KW-1185">Reference proteome</keyword>
<dbReference type="Proteomes" id="UP001152797">
    <property type="component" value="Unassembled WGS sequence"/>
</dbReference>
<evidence type="ECO:0000313" key="2">
    <source>
        <dbReference type="EMBL" id="CAL4774340.1"/>
    </source>
</evidence>
<proteinExistence type="predicted"/>
<dbReference type="AlphaFoldDB" id="A0A9P1C9C5"/>
<name>A0A9P1C9C5_9DINO</name>
<protein>
    <submittedName>
        <fullName evidence="1">Uncharacterized protein</fullName>
    </submittedName>
</protein>
<organism evidence="1">
    <name type="scientific">Cladocopium goreaui</name>
    <dbReference type="NCBI Taxonomy" id="2562237"/>
    <lineage>
        <taxon>Eukaryota</taxon>
        <taxon>Sar</taxon>
        <taxon>Alveolata</taxon>
        <taxon>Dinophyceae</taxon>
        <taxon>Suessiales</taxon>
        <taxon>Symbiodiniaceae</taxon>
        <taxon>Cladocopium</taxon>
    </lineage>
</organism>
<feature type="non-terminal residue" evidence="1">
    <location>
        <position position="267"/>
    </location>
</feature>
<dbReference type="EMBL" id="CAMXCT030001126">
    <property type="protein sequence ID" value="CAL4774340.1"/>
    <property type="molecule type" value="Genomic_DNA"/>
</dbReference>
<reference evidence="1" key="1">
    <citation type="submission" date="2022-10" db="EMBL/GenBank/DDBJ databases">
        <authorList>
            <person name="Chen Y."/>
            <person name="Dougan E. K."/>
            <person name="Chan C."/>
            <person name="Rhodes N."/>
            <person name="Thang M."/>
        </authorList>
    </citation>
    <scope>NUCLEOTIDE SEQUENCE</scope>
</reference>